<protein>
    <submittedName>
        <fullName evidence="2">DnaJ domain family protein</fullName>
    </submittedName>
</protein>
<feature type="region of interest" description="Disordered" evidence="1">
    <location>
        <begin position="135"/>
        <end position="172"/>
    </location>
</feature>
<evidence type="ECO:0000256" key="1">
    <source>
        <dbReference type="SAM" id="MobiDB-lite"/>
    </source>
</evidence>
<reference evidence="3" key="1">
    <citation type="submission" date="2019-02" db="EMBL/GenBank/DDBJ databases">
        <title>FDA dAtabase for Regulatory Grade micrObial Sequences (FDA-ARGOS): Supporting development and validation of Infectious Disease Dx tests.</title>
        <authorList>
            <person name="Duncan R."/>
            <person name="Fisher C."/>
            <person name="Tallon L."/>
            <person name="Sadzewicz L."/>
            <person name="Sengamalay N."/>
            <person name="Ott S."/>
            <person name="Godinez A."/>
            <person name="Nagaraj S."/>
            <person name="Vavikolanu K."/>
            <person name="Vyas G."/>
            <person name="Nadendla S."/>
            <person name="Aluvathingal J."/>
            <person name="Sichtig H."/>
        </authorList>
    </citation>
    <scope>NUCLEOTIDE SEQUENCE [LARGE SCALE GENOMIC DNA]</scope>
    <source>
        <strain evidence="3">FDAARGOS_360</strain>
    </source>
</reference>
<evidence type="ECO:0000313" key="2">
    <source>
        <dbReference type="EMBL" id="TPP42792.1"/>
    </source>
</evidence>
<dbReference type="GO" id="GO:0005743">
    <property type="term" value="C:mitochondrial inner membrane"/>
    <property type="evidence" value="ECO:0007669"/>
    <property type="project" value="TreeGrafter"/>
</dbReference>
<dbReference type="VEuPathDB" id="TriTrypDB:LdCL_090021500"/>
<accession>A0A504X1K5</accession>
<dbReference type="PANTHER" id="PTHR43394:SF1">
    <property type="entry name" value="ATP-BINDING CASSETTE SUB-FAMILY B MEMBER 10, MITOCHONDRIAL"/>
    <property type="match status" value="1"/>
</dbReference>
<dbReference type="VEuPathDB" id="TriTrypDB:LdBPK_091520.1"/>
<dbReference type="InterPro" id="IPR027417">
    <property type="entry name" value="P-loop_NTPase"/>
</dbReference>
<feature type="compositionally biased region" description="Basic residues" evidence="1">
    <location>
        <begin position="218"/>
        <end position="235"/>
    </location>
</feature>
<comment type="caution">
    <text evidence="2">The sequence shown here is derived from an EMBL/GenBank/DDBJ whole genome shotgun (WGS) entry which is preliminary data.</text>
</comment>
<organism evidence="2 3">
    <name type="scientific">Leishmania donovani</name>
    <dbReference type="NCBI Taxonomy" id="5661"/>
    <lineage>
        <taxon>Eukaryota</taxon>
        <taxon>Discoba</taxon>
        <taxon>Euglenozoa</taxon>
        <taxon>Kinetoplastea</taxon>
        <taxon>Metakinetoplastina</taxon>
        <taxon>Trypanosomatida</taxon>
        <taxon>Trypanosomatidae</taxon>
        <taxon>Leishmaniinae</taxon>
        <taxon>Leishmania</taxon>
    </lineage>
</organism>
<feature type="region of interest" description="Disordered" evidence="1">
    <location>
        <begin position="211"/>
        <end position="242"/>
    </location>
</feature>
<dbReference type="VEuPathDB" id="TriTrypDB:LDHU3_09.1790"/>
<dbReference type="Proteomes" id="UP000318821">
    <property type="component" value="Unassembled WGS sequence"/>
</dbReference>
<dbReference type="PROSITE" id="PS51257">
    <property type="entry name" value="PROKAR_LIPOPROTEIN"/>
    <property type="match status" value="1"/>
</dbReference>
<dbReference type="SUPFAM" id="SSF52540">
    <property type="entry name" value="P-loop containing nucleoside triphosphate hydrolases"/>
    <property type="match status" value="1"/>
</dbReference>
<dbReference type="Gene3D" id="3.40.50.300">
    <property type="entry name" value="P-loop containing nucleotide triphosphate hydrolases"/>
    <property type="match status" value="1"/>
</dbReference>
<dbReference type="EMBL" id="RHLD01000053">
    <property type="protein sequence ID" value="TPP42792.1"/>
    <property type="molecule type" value="Genomic_DNA"/>
</dbReference>
<dbReference type="VEuPathDB" id="TriTrypDB:LdCL_090021600"/>
<sequence>MHGIRRWRVRLVNRACQSLPGSLAFSACRHCATVPTEDDKRYGDLAKEHHPDVSNSSAASSTNRMTDINNAYNTWGIRLLASSYYSKQDSAYQPWYEDMDPLMYELMWEEMRRQNEEDGFVRNMHVEAFYRANDRWRPPRGNASARPRQSSGSCDGRQSHAGKKSSSSTTWPEEQVKAMVNMYQDGKSFEFIANALGKESAAAVLEEFNRWSSDNQPQRRKGAKPHHAKRHRYHGGHGPFYHAESPDEVPFELYEMMEEEPYFDGSSEENGDPFGYYPGDEEAYDMPYAHATPFYGVHQMSGGPAPHGHFEGGVGRVHNSSRKIVGNRNAMILSSWWGPHIFLRSAFSGDGLRVVLTLYLVVLIGIRVPISRLLDVDDDHLLAKLIYPCMRFCDCTTVTAQPVQMLMSLTLTKVNTPIGPCRCTCLLAACNDHADDGQQHSHRRLLDIRISCAFSAEEHEKFVAAMGTTLSKTPRKAILYFSWMISAYQVLNGALNQLRKSIGAAECMLTVLEVKTDLAPTKGSETATAGVDSVTAIVGGSGGGKSTTMLCMYEPQVMCVLVDGRDIRDLLFKWLHHQCAVVAQDMHHGLEKASHEAAVTAAKAVNAHSFIVGLSDGYSTFVGE</sequence>
<proteinExistence type="predicted"/>
<name>A0A504X1K5_LEIDO</name>
<gene>
    <name evidence="2" type="ORF">CGC20_7785</name>
</gene>
<dbReference type="GO" id="GO:0015421">
    <property type="term" value="F:ABC-type oligopeptide transporter activity"/>
    <property type="evidence" value="ECO:0007669"/>
    <property type="project" value="TreeGrafter"/>
</dbReference>
<evidence type="ECO:0000313" key="3">
    <source>
        <dbReference type="Proteomes" id="UP000318821"/>
    </source>
</evidence>
<dbReference type="GO" id="GO:0090374">
    <property type="term" value="P:oligopeptide export from mitochondrion"/>
    <property type="evidence" value="ECO:0007669"/>
    <property type="project" value="TreeGrafter"/>
</dbReference>
<dbReference type="PANTHER" id="PTHR43394">
    <property type="entry name" value="ATP-DEPENDENT PERMEASE MDL1, MITOCHONDRIAL"/>
    <property type="match status" value="1"/>
</dbReference>
<dbReference type="InterPro" id="IPR039421">
    <property type="entry name" value="Type_1_exporter"/>
</dbReference>
<dbReference type="AlphaFoldDB" id="A0A504X1K5"/>